<comment type="caution">
    <text evidence="2">The sequence shown here is derived from an EMBL/GenBank/DDBJ whole genome shotgun (WGS) entry which is preliminary data.</text>
</comment>
<evidence type="ECO:0000313" key="2">
    <source>
        <dbReference type="EMBL" id="KKN47403.1"/>
    </source>
</evidence>
<feature type="compositionally biased region" description="Basic residues" evidence="1">
    <location>
        <begin position="1"/>
        <end position="18"/>
    </location>
</feature>
<proteinExistence type="predicted"/>
<accession>A0A0F9U193</accession>
<feature type="region of interest" description="Disordered" evidence="1">
    <location>
        <begin position="1"/>
        <end position="20"/>
    </location>
</feature>
<dbReference type="EMBL" id="LAZR01001278">
    <property type="protein sequence ID" value="KKN47403.1"/>
    <property type="molecule type" value="Genomic_DNA"/>
</dbReference>
<evidence type="ECO:0000256" key="1">
    <source>
        <dbReference type="SAM" id="MobiDB-lite"/>
    </source>
</evidence>
<reference evidence="2" key="1">
    <citation type="journal article" date="2015" name="Nature">
        <title>Complex archaea that bridge the gap between prokaryotes and eukaryotes.</title>
        <authorList>
            <person name="Spang A."/>
            <person name="Saw J.H."/>
            <person name="Jorgensen S.L."/>
            <person name="Zaremba-Niedzwiedzka K."/>
            <person name="Martijn J."/>
            <person name="Lind A.E."/>
            <person name="van Eijk R."/>
            <person name="Schleper C."/>
            <person name="Guy L."/>
            <person name="Ettema T.J."/>
        </authorList>
    </citation>
    <scope>NUCLEOTIDE SEQUENCE</scope>
</reference>
<protein>
    <submittedName>
        <fullName evidence="2">Uncharacterized protein</fullName>
    </submittedName>
</protein>
<organism evidence="2">
    <name type="scientific">marine sediment metagenome</name>
    <dbReference type="NCBI Taxonomy" id="412755"/>
    <lineage>
        <taxon>unclassified sequences</taxon>
        <taxon>metagenomes</taxon>
        <taxon>ecological metagenomes</taxon>
    </lineage>
</organism>
<sequence length="76" mass="8750">MPKAKKKKTGSTRIRSTRTTKDGRYHAVNVYLHVELLDKLDDEAETEGRTRRAQLERVLCRAFEMDPAELSKGKMS</sequence>
<name>A0A0F9U193_9ZZZZ</name>
<gene>
    <name evidence="2" type="ORF">LCGC14_0663160</name>
</gene>
<dbReference type="AlphaFoldDB" id="A0A0F9U193"/>